<feature type="transmembrane region" description="Helical" evidence="1">
    <location>
        <begin position="87"/>
        <end position="109"/>
    </location>
</feature>
<keyword evidence="1" id="KW-0812">Transmembrane</keyword>
<reference evidence="2 3" key="1">
    <citation type="submission" date="2023-12" db="EMBL/GenBank/DDBJ databases">
        <title>Stenotrophomonas guangdongensis sp. nov., isolated from wilted pepper plants (Capsicum annuum).</title>
        <authorList>
            <person name="Qiu M."/>
            <person name="Li Y."/>
            <person name="Liu Q."/>
            <person name="Zhang X."/>
            <person name="Huang Y."/>
            <person name="Guo R."/>
            <person name="Hu M."/>
            <person name="Zhou J."/>
            <person name="Zhou X."/>
        </authorList>
    </citation>
    <scope>NUCLEOTIDE SEQUENCE [LARGE SCALE GENOMIC DNA]</scope>
    <source>
        <strain evidence="2 3">MH1</strain>
    </source>
</reference>
<keyword evidence="1" id="KW-1133">Transmembrane helix</keyword>
<organism evidence="2 3">
    <name type="scientific">Stenotrophomonas capsici</name>
    <dbReference type="NCBI Taxonomy" id="3110230"/>
    <lineage>
        <taxon>Bacteria</taxon>
        <taxon>Pseudomonadati</taxon>
        <taxon>Pseudomonadota</taxon>
        <taxon>Gammaproteobacteria</taxon>
        <taxon>Lysobacterales</taxon>
        <taxon>Lysobacteraceae</taxon>
        <taxon>Stenotrophomonas</taxon>
    </lineage>
</organism>
<comment type="caution">
    <text evidence="2">The sequence shown here is derived from an EMBL/GenBank/DDBJ whole genome shotgun (WGS) entry which is preliminary data.</text>
</comment>
<keyword evidence="3" id="KW-1185">Reference proteome</keyword>
<name>A0ABU5V3T0_9GAMM</name>
<sequence>MRAFLKGLLAVVVGLVVGSAVNMGLILLGARVVPAPAGVDTTTSEGLAAAMPLLGPAHFVFPFLAHALGTFAGALLATWVAGRVSRVPAAVIGVLFLAGGIASCFMLPAPRWFEVLDVVLAYLPFAWLGYRLGRRPV</sequence>
<feature type="transmembrane region" description="Helical" evidence="1">
    <location>
        <begin position="7"/>
        <end position="30"/>
    </location>
</feature>
<dbReference type="RefSeq" id="WP_323438474.1">
    <property type="nucleotide sequence ID" value="NZ_JAYFUH010000085.1"/>
</dbReference>
<gene>
    <name evidence="2" type="ORF">VA603_08125</name>
</gene>
<protein>
    <submittedName>
        <fullName evidence="2">Uncharacterized protein</fullName>
    </submittedName>
</protein>
<evidence type="ECO:0000313" key="2">
    <source>
        <dbReference type="EMBL" id="MEA5667493.1"/>
    </source>
</evidence>
<feature type="transmembrane region" description="Helical" evidence="1">
    <location>
        <begin position="59"/>
        <end position="80"/>
    </location>
</feature>
<feature type="transmembrane region" description="Helical" evidence="1">
    <location>
        <begin position="115"/>
        <end position="133"/>
    </location>
</feature>
<keyword evidence="1" id="KW-0472">Membrane</keyword>
<evidence type="ECO:0000313" key="3">
    <source>
        <dbReference type="Proteomes" id="UP001301653"/>
    </source>
</evidence>
<evidence type="ECO:0000256" key="1">
    <source>
        <dbReference type="SAM" id="Phobius"/>
    </source>
</evidence>
<accession>A0ABU5V3T0</accession>
<proteinExistence type="predicted"/>
<dbReference type="Proteomes" id="UP001301653">
    <property type="component" value="Unassembled WGS sequence"/>
</dbReference>
<dbReference type="EMBL" id="JAYFUH010000085">
    <property type="protein sequence ID" value="MEA5667493.1"/>
    <property type="molecule type" value="Genomic_DNA"/>
</dbReference>